<evidence type="ECO:0000256" key="1">
    <source>
        <dbReference type="SAM" id="MobiDB-lite"/>
    </source>
</evidence>
<sequence>MADKALKAKVSAAVEEILSNWDCTVDRILPNDLHPRVPTAGGNKRLIGEVAPMLPPSDWSKNFVFPLREISKLTIGKMPMGLQFLQVAVLERQSDTSHNYRKVGELLASDVKRAVELVKKEQQDVNALADTLGSAGIERNPAGKGKEQAAGSPMVPDSSHLRCTVNPKMAREFRQEMAKKEAELEEEEVEPLVLIVAIEENWEIDIDDCLSRTPLDVRPFIHKKPKERTQRQPHPLSPPPIAYDPNWEATWRASVPGPNASKKEMKTYMEAQAVVMAADPEWDFKNPMDWDLLLLHLLTILSKVTNGQHRVVQMALVEAVRVRQKTKYAKKTDELQPGDVIRVLKDVLGQVLT</sequence>
<feature type="region of interest" description="Disordered" evidence="1">
    <location>
        <begin position="136"/>
        <end position="161"/>
    </location>
</feature>
<dbReference type="AlphaFoldDB" id="A0A6A6QUC8"/>
<gene>
    <name evidence="2" type="ORF">BU16DRAFT_539799</name>
</gene>
<evidence type="ECO:0000313" key="3">
    <source>
        <dbReference type="Proteomes" id="UP000799750"/>
    </source>
</evidence>
<dbReference type="EMBL" id="MU004190">
    <property type="protein sequence ID" value="KAF2494517.1"/>
    <property type="molecule type" value="Genomic_DNA"/>
</dbReference>
<organism evidence="2 3">
    <name type="scientific">Lophium mytilinum</name>
    <dbReference type="NCBI Taxonomy" id="390894"/>
    <lineage>
        <taxon>Eukaryota</taxon>
        <taxon>Fungi</taxon>
        <taxon>Dikarya</taxon>
        <taxon>Ascomycota</taxon>
        <taxon>Pezizomycotina</taxon>
        <taxon>Dothideomycetes</taxon>
        <taxon>Pleosporomycetidae</taxon>
        <taxon>Mytilinidiales</taxon>
        <taxon>Mytilinidiaceae</taxon>
        <taxon>Lophium</taxon>
    </lineage>
</organism>
<name>A0A6A6QUC8_9PEZI</name>
<evidence type="ECO:0000313" key="2">
    <source>
        <dbReference type="EMBL" id="KAF2494517.1"/>
    </source>
</evidence>
<keyword evidence="3" id="KW-1185">Reference proteome</keyword>
<protein>
    <submittedName>
        <fullName evidence="2">Uncharacterized protein</fullName>
    </submittedName>
</protein>
<dbReference type="Proteomes" id="UP000799750">
    <property type="component" value="Unassembled WGS sequence"/>
</dbReference>
<accession>A0A6A6QUC8</accession>
<reference evidence="2" key="1">
    <citation type="journal article" date="2020" name="Stud. Mycol.">
        <title>101 Dothideomycetes genomes: a test case for predicting lifestyles and emergence of pathogens.</title>
        <authorList>
            <person name="Haridas S."/>
            <person name="Albert R."/>
            <person name="Binder M."/>
            <person name="Bloem J."/>
            <person name="Labutti K."/>
            <person name="Salamov A."/>
            <person name="Andreopoulos B."/>
            <person name="Baker S."/>
            <person name="Barry K."/>
            <person name="Bills G."/>
            <person name="Bluhm B."/>
            <person name="Cannon C."/>
            <person name="Castanera R."/>
            <person name="Culley D."/>
            <person name="Daum C."/>
            <person name="Ezra D."/>
            <person name="Gonzalez J."/>
            <person name="Henrissat B."/>
            <person name="Kuo A."/>
            <person name="Liang C."/>
            <person name="Lipzen A."/>
            <person name="Lutzoni F."/>
            <person name="Magnuson J."/>
            <person name="Mondo S."/>
            <person name="Nolan M."/>
            <person name="Ohm R."/>
            <person name="Pangilinan J."/>
            <person name="Park H.-J."/>
            <person name="Ramirez L."/>
            <person name="Alfaro M."/>
            <person name="Sun H."/>
            <person name="Tritt A."/>
            <person name="Yoshinaga Y."/>
            <person name="Zwiers L.-H."/>
            <person name="Turgeon B."/>
            <person name="Goodwin S."/>
            <person name="Spatafora J."/>
            <person name="Crous P."/>
            <person name="Grigoriev I."/>
        </authorList>
    </citation>
    <scope>NUCLEOTIDE SEQUENCE</scope>
    <source>
        <strain evidence="2">CBS 269.34</strain>
    </source>
</reference>
<proteinExistence type="predicted"/>
<dbReference type="OrthoDB" id="10397997at2759"/>